<dbReference type="RefSeq" id="WP_115995044.1">
    <property type="nucleotide sequence ID" value="NZ_QRDY01000020.1"/>
</dbReference>
<name>A0A3D9I1A0_9BACL</name>
<dbReference type="Pfam" id="PF13539">
    <property type="entry name" value="Peptidase_M15_4"/>
    <property type="match status" value="1"/>
</dbReference>
<dbReference type="EMBL" id="QRDY01000020">
    <property type="protein sequence ID" value="RED54926.1"/>
    <property type="molecule type" value="Genomic_DNA"/>
</dbReference>
<dbReference type="InterPro" id="IPR052179">
    <property type="entry name" value="DD-CPase-like"/>
</dbReference>
<keyword evidence="3" id="KW-1185">Reference proteome</keyword>
<dbReference type="InterPro" id="IPR039561">
    <property type="entry name" value="Peptidase_M15C"/>
</dbReference>
<dbReference type="OrthoDB" id="9799970at2"/>
<organism evidence="2 3">
    <name type="scientific">Cohnella lupini</name>
    <dbReference type="NCBI Taxonomy" id="1294267"/>
    <lineage>
        <taxon>Bacteria</taxon>
        <taxon>Bacillati</taxon>
        <taxon>Bacillota</taxon>
        <taxon>Bacilli</taxon>
        <taxon>Bacillales</taxon>
        <taxon>Paenibacillaceae</taxon>
        <taxon>Cohnella</taxon>
    </lineage>
</organism>
<dbReference type="GO" id="GO:0008233">
    <property type="term" value="F:peptidase activity"/>
    <property type="evidence" value="ECO:0007669"/>
    <property type="project" value="InterPro"/>
</dbReference>
<protein>
    <submittedName>
        <fullName evidence="2">Peptidoglycan L-alanyl-D-glutamate endopeptidase CwlK</fullName>
    </submittedName>
</protein>
<dbReference type="Gene3D" id="3.30.1380.10">
    <property type="match status" value="1"/>
</dbReference>
<dbReference type="SUPFAM" id="SSF55166">
    <property type="entry name" value="Hedgehog/DD-peptidase"/>
    <property type="match status" value="1"/>
</dbReference>
<dbReference type="InterPro" id="IPR009045">
    <property type="entry name" value="Zn_M74/Hedgehog-like"/>
</dbReference>
<feature type="domain" description="Peptidase M15C" evidence="1">
    <location>
        <begin position="118"/>
        <end position="185"/>
    </location>
</feature>
<dbReference type="CDD" id="cd14845">
    <property type="entry name" value="L-Ala-D-Glu_peptidase_like"/>
    <property type="match status" value="1"/>
</dbReference>
<evidence type="ECO:0000259" key="1">
    <source>
        <dbReference type="Pfam" id="PF13539"/>
    </source>
</evidence>
<dbReference type="AlphaFoldDB" id="A0A3D9I1A0"/>
<evidence type="ECO:0000313" key="2">
    <source>
        <dbReference type="EMBL" id="RED54926.1"/>
    </source>
</evidence>
<comment type="caution">
    <text evidence="2">The sequence shown here is derived from an EMBL/GenBank/DDBJ whole genome shotgun (WGS) entry which is preliminary data.</text>
</comment>
<dbReference type="PANTHER" id="PTHR34385">
    <property type="entry name" value="D-ALANYL-D-ALANINE CARBOXYPEPTIDASE"/>
    <property type="match status" value="1"/>
</dbReference>
<proteinExistence type="predicted"/>
<evidence type="ECO:0000313" key="3">
    <source>
        <dbReference type="Proteomes" id="UP000256869"/>
    </source>
</evidence>
<accession>A0A3D9I1A0</accession>
<dbReference type="Proteomes" id="UP000256869">
    <property type="component" value="Unassembled WGS sequence"/>
</dbReference>
<reference evidence="2 3" key="1">
    <citation type="submission" date="2018-07" db="EMBL/GenBank/DDBJ databases">
        <title>Genomic Encyclopedia of Type Strains, Phase III (KMG-III): the genomes of soil and plant-associated and newly described type strains.</title>
        <authorList>
            <person name="Whitman W."/>
        </authorList>
    </citation>
    <scope>NUCLEOTIDE SEQUENCE [LARGE SCALE GENOMIC DNA]</scope>
    <source>
        <strain evidence="2 3">CECT 8236</strain>
    </source>
</reference>
<sequence length="202" mass="21990">MNIGHQQSDAARAVRSNALGRTKGRRLTLLALVVLIVGVLANASAVGRLVPIGWFREVPAVERLNPVVAENKDKLIALSEKIGIAIVVTDEFRSSAEQDALYRKGRGAEGAIVTQVKGGESYHNYGLAIDFALGVSGGKVIWDLEYDGNRNGKSDWMEVVAIAKKLGFSWGGDWAGFPDYPHLQMDFGYSIAQLQRGWRPPV</sequence>
<gene>
    <name evidence="2" type="ORF">DFP95_12019</name>
</gene>
<dbReference type="PANTHER" id="PTHR34385:SF1">
    <property type="entry name" value="PEPTIDOGLYCAN L-ALANYL-D-GLUTAMATE ENDOPEPTIDASE CWLK"/>
    <property type="match status" value="1"/>
</dbReference>